<sequence length="480" mass="51233">MTRAPLLRPRNPGSDGHASSRPSPPPALQKHLHSPICLLSERPRITSLLTELREIVFHGVSSPEEGSPFLLIALLISPNSSLIPRFYDAFLESDQVLVPIANGTEPIEAVVTIDVLRRAGADVTVASAEKDLRVEACWGIKIVADALVSDCAGSSFDVISLPGGMPGSATLRDCGALKSIVKKQAEKGGLYGAICAAPAVALGSWGLLKGLKATCYPSFMEKLSSEAIKVESRVQVDGRVVTSRGPGTAMEFSLALVEQLYGKEKADEVAGPMAMRPHHGAEFAMTELNSIDWKFNNTPQILVPIANGSEEMEAVMIIDILRRAKANVIVASVEDKLEIVASRKVKLVADMLLDDAVKLQYDLIVLSGGLGGAQAFSSSEKLVDLLKKQAETKKLYGAICASPAIVLEPHGLLKGKKATAYPAMCNKLSDQSECENRVVVDGNLITSRGPGTSMEFALAIVEKLFGRQNALNLAKTLVFV</sequence>
<feature type="region of interest" description="Disordered" evidence="3">
    <location>
        <begin position="1"/>
        <end position="30"/>
    </location>
</feature>
<dbReference type="InterPro" id="IPR002818">
    <property type="entry name" value="DJ-1/PfpI"/>
</dbReference>
<evidence type="ECO:0000256" key="1">
    <source>
        <dbReference type="ARBA" id="ARBA00008542"/>
    </source>
</evidence>
<dbReference type="AlphaFoldDB" id="A0A8K0MZ94"/>
<dbReference type="SUPFAM" id="SSF52317">
    <property type="entry name" value="Class I glutamine amidotransferase-like"/>
    <property type="match status" value="2"/>
</dbReference>
<dbReference type="Proteomes" id="UP000797356">
    <property type="component" value="Chromosome 3"/>
</dbReference>
<accession>A0A8K0MZ94</accession>
<dbReference type="Pfam" id="PF01965">
    <property type="entry name" value="DJ-1_PfpI"/>
    <property type="match status" value="2"/>
</dbReference>
<protein>
    <submittedName>
        <fullName evidence="5">Protein DJ-1</fullName>
    </submittedName>
</protein>
<dbReference type="Gene3D" id="3.40.50.880">
    <property type="match status" value="2"/>
</dbReference>
<organism evidence="5 6">
    <name type="scientific">Cocos nucifera</name>
    <name type="common">Coconut palm</name>
    <dbReference type="NCBI Taxonomy" id="13894"/>
    <lineage>
        <taxon>Eukaryota</taxon>
        <taxon>Viridiplantae</taxon>
        <taxon>Streptophyta</taxon>
        <taxon>Embryophyta</taxon>
        <taxon>Tracheophyta</taxon>
        <taxon>Spermatophyta</taxon>
        <taxon>Magnoliopsida</taxon>
        <taxon>Liliopsida</taxon>
        <taxon>Arecaceae</taxon>
        <taxon>Arecoideae</taxon>
        <taxon>Cocoseae</taxon>
        <taxon>Attaleinae</taxon>
        <taxon>Cocos</taxon>
    </lineage>
</organism>
<dbReference type="PANTHER" id="PTHR48094">
    <property type="entry name" value="PROTEIN/NUCLEIC ACID DEGLYCASE DJ-1-RELATED"/>
    <property type="match status" value="1"/>
</dbReference>
<reference evidence="5" key="2">
    <citation type="submission" date="2019-07" db="EMBL/GenBank/DDBJ databases">
        <authorList>
            <person name="Yang Y."/>
            <person name="Bocs S."/>
            <person name="Baudouin L."/>
        </authorList>
    </citation>
    <scope>NUCLEOTIDE SEQUENCE</scope>
    <source>
        <tissue evidence="5">Spear leaf of Hainan Tall coconut</tissue>
    </source>
</reference>
<proteinExistence type="inferred from homology"/>
<dbReference type="NCBIfam" id="TIGR01383">
    <property type="entry name" value="not_thiJ"/>
    <property type="match status" value="2"/>
</dbReference>
<evidence type="ECO:0000313" key="5">
    <source>
        <dbReference type="EMBL" id="KAG1335204.1"/>
    </source>
</evidence>
<dbReference type="PANTHER" id="PTHR48094:SF12">
    <property type="entry name" value="PARKINSON DISEASE PROTEIN 7 HOMOLOG"/>
    <property type="match status" value="1"/>
</dbReference>
<dbReference type="InterPro" id="IPR050325">
    <property type="entry name" value="Prot/Nucl_acid_deglycase"/>
</dbReference>
<dbReference type="EMBL" id="CM017874">
    <property type="protein sequence ID" value="KAG1335204.1"/>
    <property type="molecule type" value="Genomic_DNA"/>
</dbReference>
<keyword evidence="2" id="KW-0677">Repeat</keyword>
<dbReference type="OrthoDB" id="543156at2759"/>
<dbReference type="GO" id="GO:0005737">
    <property type="term" value="C:cytoplasm"/>
    <property type="evidence" value="ECO:0007669"/>
    <property type="project" value="TreeGrafter"/>
</dbReference>
<name>A0A8K0MZ94_COCNU</name>
<reference evidence="5" key="1">
    <citation type="journal article" date="2017" name="Gigascience">
        <title>The genome draft of coconut (Cocos nucifera).</title>
        <authorList>
            <person name="Xiao Y."/>
            <person name="Xu P."/>
            <person name="Fan H."/>
            <person name="Baudouin L."/>
            <person name="Xia W."/>
            <person name="Bocs S."/>
            <person name="Xu J."/>
            <person name="Li Q."/>
            <person name="Guo A."/>
            <person name="Zhou L."/>
            <person name="Li J."/>
            <person name="Wu Y."/>
            <person name="Ma Z."/>
            <person name="Armero A."/>
            <person name="Issali A.E."/>
            <person name="Liu N."/>
            <person name="Peng M."/>
            <person name="Yang Y."/>
        </authorList>
    </citation>
    <scope>NUCLEOTIDE SEQUENCE</scope>
    <source>
        <tissue evidence="5">Spear leaf of Hainan Tall coconut</tissue>
    </source>
</reference>
<comment type="caution">
    <text evidence="5">The sequence shown here is derived from an EMBL/GenBank/DDBJ whole genome shotgun (WGS) entry which is preliminary data.</text>
</comment>
<dbReference type="GO" id="GO:1903189">
    <property type="term" value="P:glyoxal metabolic process"/>
    <property type="evidence" value="ECO:0007669"/>
    <property type="project" value="TreeGrafter"/>
</dbReference>
<comment type="similarity">
    <text evidence="1">Belongs to the peptidase C56 family.</text>
</comment>
<dbReference type="InterPro" id="IPR006287">
    <property type="entry name" value="DJ-1"/>
</dbReference>
<feature type="domain" description="DJ-1/PfpI" evidence="4">
    <location>
        <begin position="95"/>
        <end position="259"/>
    </location>
</feature>
<evidence type="ECO:0000256" key="3">
    <source>
        <dbReference type="SAM" id="MobiDB-lite"/>
    </source>
</evidence>
<feature type="domain" description="DJ-1/PfpI" evidence="4">
    <location>
        <begin position="300"/>
        <end position="462"/>
    </location>
</feature>
<dbReference type="InterPro" id="IPR029062">
    <property type="entry name" value="Class_I_gatase-like"/>
</dbReference>
<dbReference type="FunFam" id="3.40.50.880:FF:000015">
    <property type="entry name" value="Protein DJ-1 homolog C"/>
    <property type="match status" value="2"/>
</dbReference>
<evidence type="ECO:0000313" key="6">
    <source>
        <dbReference type="Proteomes" id="UP000797356"/>
    </source>
</evidence>
<evidence type="ECO:0000256" key="2">
    <source>
        <dbReference type="ARBA" id="ARBA00022737"/>
    </source>
</evidence>
<keyword evidence="6" id="KW-1185">Reference proteome</keyword>
<dbReference type="CDD" id="cd03135">
    <property type="entry name" value="GATase1_DJ-1"/>
    <property type="match status" value="2"/>
</dbReference>
<gene>
    <name evidence="5" type="ORF">COCNU_03G013230</name>
</gene>
<evidence type="ECO:0000259" key="4">
    <source>
        <dbReference type="Pfam" id="PF01965"/>
    </source>
</evidence>